<accession>A0A5P1F9M1</accession>
<sequence length="580" mass="66887">MVARQFIVHHKDSEFPIDYDTDDGFEVLKFQIFSLTSIDPEEQKILVEDQNLIMTESSDLESISSKLRLVSINEEQAEEKKEKSLNQFVKSDEELARILQAEEDALFFQQYRASENSGEFEGRVRPYVKQVFLYEDPVRQEAARKSVPVDEVEEKALVSLAKLLETRKGRCGEWANCFTLYCRAFGYESRLILDFTDHVWTESFSHCLGRWMHLDPCEGVYDNPLLYEKGWNKKLNYVIAIAQDGVYDVTKRYTRKWHEVLSRRNITTETNVSAVLSFITKECRARYSSRELSILEHRDQKEIEELEGELYHKIDNSVSLPGRQSGAIEWRLARSEMGSNGSTSLGISSCPIRLCVDSHVKNIYTALYLLLLQFLDNGYEKNEIVKILATLKKLLVDLRASPFKERRSFINFTLSQSSDTLMTCIEGFLASISLKGELENDGRMCVCLAGDPVQTSLALPVAMDAVDEIANNLTRCWLLYKVLNDQMHELEAYQLMSANDAPERDPVDWIVEGSDDGGINWYLLDKQSSQLFEKRFQRKTFKVDTSRKSNAFRFHFLSVRDPKMQSRFQIGSIDLYTKEG</sequence>
<dbReference type="SUPFAM" id="SSF54236">
    <property type="entry name" value="Ubiquitin-like"/>
    <property type="match status" value="1"/>
</dbReference>
<dbReference type="PANTHER" id="PTHR48440">
    <property type="match status" value="1"/>
</dbReference>
<dbReference type="Proteomes" id="UP000243459">
    <property type="component" value="Chromosome 3"/>
</dbReference>
<protein>
    <recommendedName>
        <fullName evidence="1">Transglutaminase-like domain-containing protein</fullName>
    </recommendedName>
</protein>
<keyword evidence="3" id="KW-1185">Reference proteome</keyword>
<dbReference type="Pfam" id="PF01841">
    <property type="entry name" value="Transglut_core"/>
    <property type="match status" value="1"/>
</dbReference>
<name>A0A5P1F9M1_ASPOF</name>
<dbReference type="Gramene" id="ONK74862">
    <property type="protein sequence ID" value="ONK74862"/>
    <property type="gene ID" value="A4U43_C03F10890"/>
</dbReference>
<dbReference type="InterPro" id="IPR029071">
    <property type="entry name" value="Ubiquitin-like_domsf"/>
</dbReference>
<dbReference type="Gene3D" id="3.10.620.30">
    <property type="match status" value="1"/>
</dbReference>
<dbReference type="InterPro" id="IPR038765">
    <property type="entry name" value="Papain-like_cys_pep_sf"/>
</dbReference>
<proteinExistence type="predicted"/>
<gene>
    <name evidence="2" type="ORF">A4U43_C03F10890</name>
</gene>
<dbReference type="PANTHER" id="PTHR48440:SF1">
    <property type="entry name" value="PAW DOMAIN-CONTAINING PROTEIN"/>
    <property type="match status" value="1"/>
</dbReference>
<reference evidence="3" key="1">
    <citation type="journal article" date="2017" name="Nat. Commun.">
        <title>The asparagus genome sheds light on the origin and evolution of a young Y chromosome.</title>
        <authorList>
            <person name="Harkess A."/>
            <person name="Zhou J."/>
            <person name="Xu C."/>
            <person name="Bowers J.E."/>
            <person name="Van der Hulst R."/>
            <person name="Ayyampalayam S."/>
            <person name="Mercati F."/>
            <person name="Riccardi P."/>
            <person name="McKain M.R."/>
            <person name="Kakrana A."/>
            <person name="Tang H."/>
            <person name="Ray J."/>
            <person name="Groenendijk J."/>
            <person name="Arikit S."/>
            <person name="Mathioni S.M."/>
            <person name="Nakano M."/>
            <person name="Shan H."/>
            <person name="Telgmann-Rauber A."/>
            <person name="Kanno A."/>
            <person name="Yue Z."/>
            <person name="Chen H."/>
            <person name="Li W."/>
            <person name="Chen Y."/>
            <person name="Xu X."/>
            <person name="Zhang Y."/>
            <person name="Luo S."/>
            <person name="Chen H."/>
            <person name="Gao J."/>
            <person name="Mao Z."/>
            <person name="Pires J.C."/>
            <person name="Luo M."/>
            <person name="Kudrna D."/>
            <person name="Wing R.A."/>
            <person name="Meyers B.C."/>
            <person name="Yi K."/>
            <person name="Kong H."/>
            <person name="Lavrijsen P."/>
            <person name="Sunseri F."/>
            <person name="Falavigna A."/>
            <person name="Ye Y."/>
            <person name="Leebens-Mack J.H."/>
            <person name="Chen G."/>
        </authorList>
    </citation>
    <scope>NUCLEOTIDE SEQUENCE [LARGE SCALE GENOMIC DNA]</scope>
    <source>
        <strain evidence="3">cv. DH0086</strain>
    </source>
</reference>
<dbReference type="SUPFAM" id="SSF54001">
    <property type="entry name" value="Cysteine proteinases"/>
    <property type="match status" value="1"/>
</dbReference>
<dbReference type="OMA" id="GIRSSKW"/>
<dbReference type="SMART" id="SM00460">
    <property type="entry name" value="TGc"/>
    <property type="match status" value="1"/>
</dbReference>
<feature type="domain" description="Transglutaminase-like" evidence="1">
    <location>
        <begin position="163"/>
        <end position="218"/>
    </location>
</feature>
<dbReference type="Gene3D" id="3.10.20.90">
    <property type="entry name" value="Phosphatidylinositol 3-kinase Catalytic Subunit, Chain A, domain 1"/>
    <property type="match status" value="1"/>
</dbReference>
<dbReference type="AlphaFoldDB" id="A0A5P1F9M1"/>
<dbReference type="InterPro" id="IPR002931">
    <property type="entry name" value="Transglutaminase-like"/>
</dbReference>
<evidence type="ECO:0000313" key="2">
    <source>
        <dbReference type="EMBL" id="ONK74862.1"/>
    </source>
</evidence>
<organism evidence="2 3">
    <name type="scientific">Asparagus officinalis</name>
    <name type="common">Garden asparagus</name>
    <dbReference type="NCBI Taxonomy" id="4686"/>
    <lineage>
        <taxon>Eukaryota</taxon>
        <taxon>Viridiplantae</taxon>
        <taxon>Streptophyta</taxon>
        <taxon>Embryophyta</taxon>
        <taxon>Tracheophyta</taxon>
        <taxon>Spermatophyta</taxon>
        <taxon>Magnoliopsida</taxon>
        <taxon>Liliopsida</taxon>
        <taxon>Asparagales</taxon>
        <taxon>Asparagaceae</taxon>
        <taxon>Asparagoideae</taxon>
        <taxon>Asparagus</taxon>
    </lineage>
</organism>
<evidence type="ECO:0000259" key="1">
    <source>
        <dbReference type="SMART" id="SM00460"/>
    </source>
</evidence>
<evidence type="ECO:0000313" key="3">
    <source>
        <dbReference type="Proteomes" id="UP000243459"/>
    </source>
</evidence>
<dbReference type="EMBL" id="CM007383">
    <property type="protein sequence ID" value="ONK74862.1"/>
    <property type="molecule type" value="Genomic_DNA"/>
</dbReference>